<dbReference type="Proteomes" id="UP000654345">
    <property type="component" value="Unassembled WGS sequence"/>
</dbReference>
<dbReference type="SUPFAM" id="SSF55031">
    <property type="entry name" value="Bacterial exopeptidase dimerisation domain"/>
    <property type="match status" value="1"/>
</dbReference>
<sequence>MTSLQQGELWELSRRLIGFNTVSALSNLEAAEYLASYLEESGLTVKVARDKIEDVTKASVIAWAGPAVEGGLIISGHIDVVPFEGQPGWKSDPLELITDGEQLYGRGVTDMKVFLAQAILAAKQQDLSKLRRPLMFILTYDEEVAGQGSQRLVKQLPGILQGFPLPRTALIGEPTNFEIFPAHKGYATFKISVRGQGGHSSAADRGLNAINRMSDVIQIIKETGLELKQQVTSENQRLFPENPSTAFNNGVIQGGLAANMIAETCELTTSMRVAPGDNVEQIIATLRERIEREISQEMRKAAPECGVSVSDAISTPPLNSPVNDPFIEVLARVMGRRSEQGAPYATDGGPFQAIGINSYICGPGLIEQAHQPNESLPVEHFHSGQERLERLIQAWCMQ</sequence>
<dbReference type="SUPFAM" id="SSF53187">
    <property type="entry name" value="Zn-dependent exopeptidases"/>
    <property type="match status" value="1"/>
</dbReference>
<dbReference type="Gene3D" id="3.30.70.360">
    <property type="match status" value="1"/>
</dbReference>
<accession>A0ABQ3V034</accession>
<comment type="caution">
    <text evidence="4">The sequence shown here is derived from an EMBL/GenBank/DDBJ whole genome shotgun (WGS) entry which is preliminary data.</text>
</comment>
<dbReference type="Gene3D" id="3.40.630.10">
    <property type="entry name" value="Zn peptidases"/>
    <property type="match status" value="1"/>
</dbReference>
<dbReference type="EMBL" id="BNJG01000002">
    <property type="protein sequence ID" value="GHO57972.1"/>
    <property type="molecule type" value="Genomic_DNA"/>
</dbReference>
<dbReference type="Pfam" id="PF07687">
    <property type="entry name" value="M20_dimer"/>
    <property type="match status" value="1"/>
</dbReference>
<evidence type="ECO:0000256" key="1">
    <source>
        <dbReference type="ARBA" id="ARBA00022723"/>
    </source>
</evidence>
<evidence type="ECO:0000313" key="5">
    <source>
        <dbReference type="Proteomes" id="UP000654345"/>
    </source>
</evidence>
<evidence type="ECO:0000313" key="4">
    <source>
        <dbReference type="EMBL" id="GHO57972.1"/>
    </source>
</evidence>
<dbReference type="CDD" id="cd03894">
    <property type="entry name" value="M20_ArgE"/>
    <property type="match status" value="1"/>
</dbReference>
<dbReference type="InterPro" id="IPR050072">
    <property type="entry name" value="Peptidase_M20A"/>
</dbReference>
<dbReference type="RefSeq" id="WP_201374253.1">
    <property type="nucleotide sequence ID" value="NZ_BNJG01000002.1"/>
</dbReference>
<keyword evidence="1" id="KW-0479">Metal-binding</keyword>
<protein>
    <submittedName>
        <fullName evidence="4">Acetylornithine deacetylase</fullName>
    </submittedName>
</protein>
<dbReference type="Pfam" id="PF01546">
    <property type="entry name" value="Peptidase_M20"/>
    <property type="match status" value="1"/>
</dbReference>
<dbReference type="InterPro" id="IPR036264">
    <property type="entry name" value="Bact_exopeptidase_dim_dom"/>
</dbReference>
<organism evidence="4 5">
    <name type="scientific">Ktedonobacter robiniae</name>
    <dbReference type="NCBI Taxonomy" id="2778365"/>
    <lineage>
        <taxon>Bacteria</taxon>
        <taxon>Bacillati</taxon>
        <taxon>Chloroflexota</taxon>
        <taxon>Ktedonobacteria</taxon>
        <taxon>Ktedonobacterales</taxon>
        <taxon>Ktedonobacteraceae</taxon>
        <taxon>Ktedonobacter</taxon>
    </lineage>
</organism>
<evidence type="ECO:0000256" key="2">
    <source>
        <dbReference type="ARBA" id="ARBA00022801"/>
    </source>
</evidence>
<dbReference type="PANTHER" id="PTHR43808:SF31">
    <property type="entry name" value="N-ACETYL-L-CITRULLINE DEACETYLASE"/>
    <property type="match status" value="1"/>
</dbReference>
<keyword evidence="5" id="KW-1185">Reference proteome</keyword>
<gene>
    <name evidence="4" type="primary">argE</name>
    <name evidence="4" type="ORF">KSB_64470</name>
</gene>
<evidence type="ECO:0000259" key="3">
    <source>
        <dbReference type="Pfam" id="PF07687"/>
    </source>
</evidence>
<dbReference type="NCBIfam" id="TIGR01892">
    <property type="entry name" value="AcOrn-deacetyl"/>
    <property type="match status" value="1"/>
</dbReference>
<proteinExistence type="predicted"/>
<dbReference type="InterPro" id="IPR011650">
    <property type="entry name" value="Peptidase_M20_dimer"/>
</dbReference>
<feature type="domain" description="Peptidase M20 dimerisation" evidence="3">
    <location>
        <begin position="182"/>
        <end position="294"/>
    </location>
</feature>
<reference evidence="4 5" key="1">
    <citation type="journal article" date="2021" name="Int. J. Syst. Evol. Microbiol.">
        <title>Reticulibacter mediterranei gen. nov., sp. nov., within the new family Reticulibacteraceae fam. nov., and Ktedonospora formicarum gen. nov., sp. nov., Ktedonobacter robiniae sp. nov., Dictyobacter formicarum sp. nov. and Dictyobacter arantiisoli sp. nov., belonging to the class Ktedonobacteria.</title>
        <authorList>
            <person name="Yabe S."/>
            <person name="Zheng Y."/>
            <person name="Wang C.M."/>
            <person name="Sakai Y."/>
            <person name="Abe K."/>
            <person name="Yokota A."/>
            <person name="Donadio S."/>
            <person name="Cavaletti L."/>
            <person name="Monciardini P."/>
        </authorList>
    </citation>
    <scope>NUCLEOTIDE SEQUENCE [LARGE SCALE GENOMIC DNA]</scope>
    <source>
        <strain evidence="4 5">SOSP1-30</strain>
    </source>
</reference>
<name>A0ABQ3V034_9CHLR</name>
<dbReference type="PANTHER" id="PTHR43808">
    <property type="entry name" value="ACETYLORNITHINE DEACETYLASE"/>
    <property type="match status" value="1"/>
</dbReference>
<dbReference type="InterPro" id="IPR002933">
    <property type="entry name" value="Peptidase_M20"/>
</dbReference>
<keyword evidence="2" id="KW-0378">Hydrolase</keyword>
<dbReference type="InterPro" id="IPR010169">
    <property type="entry name" value="AcOrn-deacetyl"/>
</dbReference>